<keyword evidence="3" id="KW-0808">Transferase</keyword>
<reference evidence="6" key="1">
    <citation type="submission" date="2018-03" db="EMBL/GenBank/DDBJ databases">
        <authorList>
            <person name="Guldener U."/>
        </authorList>
    </citation>
    <scope>NUCLEOTIDE SEQUENCE</scope>
</reference>
<evidence type="ECO:0000256" key="1">
    <source>
        <dbReference type="ARBA" id="ARBA00005179"/>
    </source>
</evidence>
<evidence type="ECO:0000256" key="4">
    <source>
        <dbReference type="ARBA" id="ARBA00023315"/>
    </source>
</evidence>
<name>A0AAE8SHG6_9HYPO</name>
<dbReference type="AlphaFoldDB" id="A0AAE8SHG6"/>
<dbReference type="InterPro" id="IPR023213">
    <property type="entry name" value="CAT-like_dom_sf"/>
</dbReference>
<dbReference type="InterPro" id="IPR051283">
    <property type="entry name" value="Sec_Metabolite_Acyltrans"/>
</dbReference>
<accession>A0AAE8SHG6</accession>
<comment type="caution">
    <text evidence="6">The sequence shown here is derived from an EMBL/GenBank/DDBJ whole genome shotgun (WGS) entry which is preliminary data.</text>
</comment>
<dbReference type="EMBL" id="ONZP01000183">
    <property type="protein sequence ID" value="SPJ75976.1"/>
    <property type="molecule type" value="Genomic_DNA"/>
</dbReference>
<dbReference type="PANTHER" id="PTHR31896:SF69">
    <property type="entry name" value="FAMILY REGULATORY PROTEIN, PUTATIVE (AFU_ORTHOLOGUE AFUA_3G14730)-RELATED"/>
    <property type="match status" value="1"/>
</dbReference>
<evidence type="ECO:0000256" key="3">
    <source>
        <dbReference type="ARBA" id="ARBA00022679"/>
    </source>
</evidence>
<evidence type="ECO:0000313" key="7">
    <source>
        <dbReference type="Proteomes" id="UP001187734"/>
    </source>
</evidence>
<keyword evidence="4" id="KW-0012">Acyltransferase</keyword>
<keyword evidence="7" id="KW-1185">Reference proteome</keyword>
<proteinExistence type="inferred from homology"/>
<comment type="similarity">
    <text evidence="2">Belongs to the plant acyltransferase family.</text>
</comment>
<dbReference type="Pfam" id="PF02458">
    <property type="entry name" value="Transferase"/>
    <property type="match status" value="1"/>
</dbReference>
<evidence type="ECO:0000256" key="2">
    <source>
        <dbReference type="ARBA" id="ARBA00009861"/>
    </source>
</evidence>
<dbReference type="Proteomes" id="UP001187734">
    <property type="component" value="Unassembled WGS sequence"/>
</dbReference>
<evidence type="ECO:0000256" key="5">
    <source>
        <dbReference type="SAM" id="MobiDB-lite"/>
    </source>
</evidence>
<dbReference type="GO" id="GO:0016746">
    <property type="term" value="F:acyltransferase activity"/>
    <property type="evidence" value="ECO:0007669"/>
    <property type="project" value="UniProtKB-KW"/>
</dbReference>
<evidence type="ECO:0000313" key="6">
    <source>
        <dbReference type="EMBL" id="SPJ75976.1"/>
    </source>
</evidence>
<dbReference type="Gene3D" id="3.30.559.10">
    <property type="entry name" value="Chloramphenicol acetyltransferase-like domain"/>
    <property type="match status" value="2"/>
</dbReference>
<comment type="pathway">
    <text evidence="1">Secondary metabolite biosynthesis.</text>
</comment>
<organism evidence="6 7">
    <name type="scientific">Fusarium torulosum</name>
    <dbReference type="NCBI Taxonomy" id="33205"/>
    <lineage>
        <taxon>Eukaryota</taxon>
        <taxon>Fungi</taxon>
        <taxon>Dikarya</taxon>
        <taxon>Ascomycota</taxon>
        <taxon>Pezizomycotina</taxon>
        <taxon>Sordariomycetes</taxon>
        <taxon>Hypocreomycetidae</taxon>
        <taxon>Hypocreales</taxon>
        <taxon>Nectriaceae</taxon>
        <taxon>Fusarium</taxon>
    </lineage>
</organism>
<sequence length="500" mass="55920">MSSLLSCLPSNDKKQPLMPETMKSDDVIPVHLFDDSAAARGIVLVWTFRFEDILNPQKLRDALSELFGMDGWRKLGGRFRMQPDGGLEIQVPKRFSEERPAVLFTQENHDIPMSEHSLASKLPKPNGKITTYPGPKELCSLGLSSKAPQNMDDYVNGDTPQFCLHVHTFTDGTLVFITHSHISTDLMGLASIFKAWSLVLAGKSENVAPMAGYRQDIFDDMLKSAPEVRHVLADRILDRGQFDEWSTRTLSASQQCPDIQSRTLCIPKHSLDKMMQEAISHLAKETQNTTPFISEGDVFTAIACQTLAKYQGEGSHHELLTIMAVDPRSRVKSVFSPDVAYVQNSPTNIFYFCRADEVMDMPTGKLALLVRQAIQTQTTEEQLKIATALSVDSMKAIKMPVIFGGIDVTAQFMSNWTKGNLVEKLDFSPAIEREAAPETRRGKRGHSVYYQASDPSHNTVSVISSVFVVVGKDYEGNTWFSNSLPAEMWSHLMEYLEQFQ</sequence>
<feature type="region of interest" description="Disordered" evidence="5">
    <location>
        <begin position="1"/>
        <end position="20"/>
    </location>
</feature>
<dbReference type="PANTHER" id="PTHR31896">
    <property type="entry name" value="FAMILY REGULATORY PROTEIN, PUTATIVE (AFU_ORTHOLOGUE AFUA_3G14730)-RELATED"/>
    <property type="match status" value="1"/>
</dbReference>
<protein>
    <submittedName>
        <fullName evidence="6">Uncharacterized protein</fullName>
    </submittedName>
</protein>
<gene>
    <name evidence="6" type="ORF">FTOL_05707</name>
</gene>